<evidence type="ECO:0000256" key="1">
    <source>
        <dbReference type="ARBA" id="ARBA00004477"/>
    </source>
</evidence>
<evidence type="ECO:0000259" key="9">
    <source>
        <dbReference type="PROSITE" id="PS51751"/>
    </source>
</evidence>
<dbReference type="InterPro" id="IPR051987">
    <property type="entry name" value="Sigma-2_receptor-like"/>
</dbReference>
<dbReference type="GO" id="GO:0005789">
    <property type="term" value="C:endoplasmic reticulum membrane"/>
    <property type="evidence" value="ECO:0007669"/>
    <property type="project" value="UniProtKB-SubCell"/>
</dbReference>
<sequence>MLRKTDIAYLIFFTTHLPIIYLIDTAPLQPTWAVTSLSTTLRTFYVNTYRDKFFESPTPAWFSAFIWMEVLYHVPASLWAVWGLLKGECSRAELSAAQRGSAKLPSIEALPNQTKSSEFANHISSATEHPLIPVHILIFGVQAFITSLTCLVEVWAWEDRSTVEKQNITALYGPYVALGAYMAIDSILRLRAQLMPNSKAKAQTQLKRE</sequence>
<proteinExistence type="inferred from homology"/>
<comment type="subcellular location">
    <subcellularLocation>
        <location evidence="1">Endoplasmic reticulum membrane</location>
        <topology evidence="1">Multi-pass membrane protein</topology>
    </subcellularLocation>
</comment>
<gene>
    <name evidence="10" type="ORF">N7509_001267</name>
</gene>
<dbReference type="PIRSF" id="PIRSF031032">
    <property type="entry name" value="TMP_97_prd"/>
    <property type="match status" value="1"/>
</dbReference>
<keyword evidence="3 7" id="KW-0812">Transmembrane</keyword>
<dbReference type="AlphaFoldDB" id="A0A9W9WBT2"/>
<dbReference type="GeneID" id="81364884"/>
<name>A0A9W9WBT2_9EURO</name>
<protein>
    <recommendedName>
        <fullName evidence="9">EXPERA domain-containing protein</fullName>
    </recommendedName>
</protein>
<feature type="transmembrane region" description="Helical" evidence="8">
    <location>
        <begin position="60"/>
        <end position="85"/>
    </location>
</feature>
<comment type="similarity">
    <text evidence="2">Belongs to the TMEM97/sigma-2 receptor family.</text>
</comment>
<dbReference type="Pfam" id="PF05241">
    <property type="entry name" value="EBP"/>
    <property type="match status" value="1"/>
</dbReference>
<feature type="transmembrane region" description="Helical" evidence="8">
    <location>
        <begin position="7"/>
        <end position="23"/>
    </location>
</feature>
<dbReference type="RefSeq" id="XP_056494486.1">
    <property type="nucleotide sequence ID" value="XM_056625904.1"/>
</dbReference>
<evidence type="ECO:0000313" key="10">
    <source>
        <dbReference type="EMBL" id="KAJ5414640.1"/>
    </source>
</evidence>
<keyword evidence="6 7" id="KW-0472">Membrane</keyword>
<dbReference type="OrthoDB" id="433124at2759"/>
<dbReference type="InterPro" id="IPR033118">
    <property type="entry name" value="EXPERA"/>
</dbReference>
<dbReference type="Proteomes" id="UP001147747">
    <property type="component" value="Unassembled WGS sequence"/>
</dbReference>
<comment type="caution">
    <text evidence="10">The sequence shown here is derived from an EMBL/GenBank/DDBJ whole genome shotgun (WGS) entry which is preliminary data.</text>
</comment>
<dbReference type="PROSITE" id="PS51751">
    <property type="entry name" value="EXPERA"/>
    <property type="match status" value="1"/>
</dbReference>
<evidence type="ECO:0000256" key="8">
    <source>
        <dbReference type="SAM" id="Phobius"/>
    </source>
</evidence>
<keyword evidence="11" id="KW-1185">Reference proteome</keyword>
<dbReference type="EMBL" id="JAPZBU010000003">
    <property type="protein sequence ID" value="KAJ5414640.1"/>
    <property type="molecule type" value="Genomic_DNA"/>
</dbReference>
<evidence type="ECO:0000256" key="5">
    <source>
        <dbReference type="ARBA" id="ARBA00022989"/>
    </source>
</evidence>
<evidence type="ECO:0000256" key="2">
    <source>
        <dbReference type="ARBA" id="ARBA00009096"/>
    </source>
</evidence>
<evidence type="ECO:0000256" key="4">
    <source>
        <dbReference type="ARBA" id="ARBA00022824"/>
    </source>
</evidence>
<evidence type="ECO:0000256" key="6">
    <source>
        <dbReference type="ARBA" id="ARBA00023136"/>
    </source>
</evidence>
<keyword evidence="4" id="KW-0256">Endoplasmic reticulum</keyword>
<evidence type="ECO:0000256" key="3">
    <source>
        <dbReference type="ARBA" id="ARBA00022692"/>
    </source>
</evidence>
<evidence type="ECO:0000313" key="11">
    <source>
        <dbReference type="Proteomes" id="UP001147747"/>
    </source>
</evidence>
<dbReference type="InterPro" id="IPR016964">
    <property type="entry name" value="Sigma2_recept"/>
</dbReference>
<organism evidence="10 11">
    <name type="scientific">Penicillium cosmopolitanum</name>
    <dbReference type="NCBI Taxonomy" id="1131564"/>
    <lineage>
        <taxon>Eukaryota</taxon>
        <taxon>Fungi</taxon>
        <taxon>Dikarya</taxon>
        <taxon>Ascomycota</taxon>
        <taxon>Pezizomycotina</taxon>
        <taxon>Eurotiomycetes</taxon>
        <taxon>Eurotiomycetidae</taxon>
        <taxon>Eurotiales</taxon>
        <taxon>Aspergillaceae</taxon>
        <taxon>Penicillium</taxon>
    </lineage>
</organism>
<dbReference type="PANTHER" id="PTHR31204:SF1">
    <property type="entry name" value="SIGMA INTRACELLULAR RECEPTOR 2"/>
    <property type="match status" value="1"/>
</dbReference>
<feature type="domain" description="EXPERA" evidence="9">
    <location>
        <begin position="5"/>
        <end position="183"/>
    </location>
</feature>
<reference evidence="10" key="1">
    <citation type="submission" date="2022-12" db="EMBL/GenBank/DDBJ databases">
        <authorList>
            <person name="Petersen C."/>
        </authorList>
    </citation>
    <scope>NUCLEOTIDE SEQUENCE</scope>
    <source>
        <strain evidence="10">IBT 29677</strain>
    </source>
</reference>
<accession>A0A9W9WBT2</accession>
<feature type="transmembrane region" description="Helical" evidence="8">
    <location>
        <begin position="169"/>
        <end position="188"/>
    </location>
</feature>
<feature type="transmembrane region" description="Helical" evidence="8">
    <location>
        <begin position="136"/>
        <end position="157"/>
    </location>
</feature>
<reference evidence="10" key="2">
    <citation type="journal article" date="2023" name="IMA Fungus">
        <title>Comparative genomic study of the Penicillium genus elucidates a diverse pangenome and 15 lateral gene transfer events.</title>
        <authorList>
            <person name="Petersen C."/>
            <person name="Sorensen T."/>
            <person name="Nielsen M.R."/>
            <person name="Sondergaard T.E."/>
            <person name="Sorensen J.L."/>
            <person name="Fitzpatrick D.A."/>
            <person name="Frisvad J.C."/>
            <person name="Nielsen K.L."/>
        </authorList>
    </citation>
    <scope>NUCLEOTIDE SEQUENCE</scope>
    <source>
        <strain evidence="10">IBT 29677</strain>
    </source>
</reference>
<keyword evidence="5 7" id="KW-1133">Transmembrane helix</keyword>
<evidence type="ECO:0000256" key="7">
    <source>
        <dbReference type="PROSITE-ProRule" id="PRU01087"/>
    </source>
</evidence>
<dbReference type="PANTHER" id="PTHR31204">
    <property type="entry name" value="SIGMA INTRACELLULAR RECEPTOR 2"/>
    <property type="match status" value="1"/>
</dbReference>